<dbReference type="EMBL" id="BAIQ01000029">
    <property type="protein sequence ID" value="GAE16190.1"/>
    <property type="molecule type" value="Genomic_DNA"/>
</dbReference>
<name>W4P8Y3_9BACE</name>
<reference evidence="1 2" key="1">
    <citation type="journal article" date="2014" name="Genome Announc.">
        <title>Draft Genome Sequences of Three Strains of Bacteroides pyogenes Isolated from a Cat and Swine.</title>
        <authorList>
            <person name="Sakamoto M."/>
            <person name="Oshima K."/>
            <person name="Suda W."/>
            <person name="Kitamura K."/>
            <person name="Iida T."/>
            <person name="Hattori M."/>
            <person name="Ohkuma M."/>
        </authorList>
    </citation>
    <scope>NUCLEOTIDE SEQUENCE [LARGE SCALE GENOMIC DNA]</scope>
    <source>
        <strain evidence="1 2">JCM 6292</strain>
    </source>
</reference>
<evidence type="ECO:0000313" key="2">
    <source>
        <dbReference type="Proteomes" id="UP000018861"/>
    </source>
</evidence>
<dbReference type="AlphaFoldDB" id="W4P8Y3"/>
<organism evidence="1 2">
    <name type="scientific">Bacteroides pyogenes JCM 6292</name>
    <dbReference type="NCBI Taxonomy" id="1235809"/>
    <lineage>
        <taxon>Bacteria</taxon>
        <taxon>Pseudomonadati</taxon>
        <taxon>Bacteroidota</taxon>
        <taxon>Bacteroidia</taxon>
        <taxon>Bacteroidales</taxon>
        <taxon>Bacteroidaceae</taxon>
        <taxon>Bacteroides</taxon>
    </lineage>
</organism>
<evidence type="ECO:0008006" key="3">
    <source>
        <dbReference type="Google" id="ProtNLM"/>
    </source>
</evidence>
<evidence type="ECO:0000313" key="1">
    <source>
        <dbReference type="EMBL" id="GAE16190.1"/>
    </source>
</evidence>
<gene>
    <name evidence="1" type="ORF">JCM6292_2586</name>
</gene>
<comment type="caution">
    <text evidence="1">The sequence shown here is derived from an EMBL/GenBank/DDBJ whole genome shotgun (WGS) entry which is preliminary data.</text>
</comment>
<accession>W4P8Y3</accession>
<sequence length="586" mass="63799">MLKKKYFLITAFAIQCVAGCSDDNNVSNEKNGPKPAMDIVVSPQSGLHYGDNINVSGLMTDEINLEQYVLTLLDSKGDTLAIKQQNLLGQSFNIDDNIRIPLPKNASLDNLTLKVKLDNMRKGELVQAFDLPAVDVPTFPVLYLILSNGQILDLIKNGDVYVTPTENVFPANVKAIVSTTTSKNGVYWGMENGEIACMAKDSIVIGNDVEASFTVSFNPVTFEFSTGEKHIWAPLAESDCYYILGSISGHWQDGEITDKRKKMAMKGFESGNKRYYTWTAPDGDDPEVGMWGSTAAGVFRLIRDDAGEYILWDGKMIMQSNTDDKNKSFPITAGGPFTIKINFEDDLCKSIEVTGGGKSISFSNNRVVVNGSVAGEAIEFCGKNLALKSGTDYIYEGTVALREKQAITAALDLSGFTANPDLFNGGGNRSWTLKAMSDNYLIRMDVFSGAFYACPTSAYPNVLYMDGWSWALTSTSNPVTWDTANVLPLVRTSKGTYEATFYNFGWGGDVAFYVTYPSSGTPIRLPKTNVNSAYINTSGGDGSFLIPSSAGMYKVIIDLKEGINIGPEGTVTPKGSSQFTLDYVPQ</sequence>
<dbReference type="Proteomes" id="UP000018861">
    <property type="component" value="Unassembled WGS sequence"/>
</dbReference>
<protein>
    <recommendedName>
        <fullName evidence="3">DUF5121 domain-containing protein</fullName>
    </recommendedName>
</protein>
<proteinExistence type="predicted"/>